<dbReference type="EMBL" id="LFOD01000003">
    <property type="protein sequence ID" value="KMV19574.1"/>
    <property type="molecule type" value="Genomic_DNA"/>
</dbReference>
<reference evidence="4 7" key="3">
    <citation type="submission" date="2016-01" db="EMBL/GenBank/DDBJ databases">
        <title>The new phylogeny of the genus Mycobacterium.</title>
        <authorList>
            <person name="Tarcisio F."/>
            <person name="Conor M."/>
            <person name="Antonella G."/>
            <person name="Elisabetta G."/>
            <person name="Giulia F.S."/>
            <person name="Sara T."/>
            <person name="Anna F."/>
            <person name="Clotilde B."/>
            <person name="Roberto B."/>
            <person name="Veronica D.S."/>
            <person name="Fabio R."/>
            <person name="Monica P."/>
            <person name="Olivier J."/>
            <person name="Enrico T."/>
            <person name="Nicola S."/>
        </authorList>
    </citation>
    <scope>NUCLEOTIDE SEQUENCE [LARGE SCALE GENOMIC DNA]</scope>
    <source>
        <strain evidence="4 7">CCUG 50187</strain>
    </source>
</reference>
<dbReference type="InterPro" id="IPR051606">
    <property type="entry name" value="Polyketide_Oxido-like"/>
</dbReference>
<dbReference type="Gene3D" id="3.40.50.720">
    <property type="entry name" value="NAD(P)-binding Rossmann-like Domain"/>
    <property type="match status" value="1"/>
</dbReference>
<keyword evidence="7" id="KW-1185">Reference proteome</keyword>
<dbReference type="PATRIC" id="fig|451644.5.peg.1173"/>
<organism evidence="3 5">
    <name type="scientific">Mycolicibacterium conceptionense</name>
    <dbReference type="NCBI Taxonomy" id="451644"/>
    <lineage>
        <taxon>Bacteria</taxon>
        <taxon>Bacillati</taxon>
        <taxon>Actinomycetota</taxon>
        <taxon>Actinomycetes</taxon>
        <taxon>Mycobacteriales</taxon>
        <taxon>Mycobacteriaceae</taxon>
        <taxon>Mycolicibacterium</taxon>
    </lineage>
</organism>
<reference evidence="3 5" key="2">
    <citation type="submission" date="2015-06" db="EMBL/GenBank/DDBJ databases">
        <title>Genome sequence of Mycobacterium conceptionense strain MLE.</title>
        <authorList>
            <person name="Greninger A.L."/>
            <person name="Cunningham G."/>
            <person name="Chiu C.Y."/>
            <person name="Miller S."/>
        </authorList>
    </citation>
    <scope>NUCLEOTIDE SEQUENCE [LARGE SCALE GENOMIC DNA]</scope>
    <source>
        <strain evidence="3 5">MLE</strain>
    </source>
</reference>
<evidence type="ECO:0000313" key="5">
    <source>
        <dbReference type="Proteomes" id="UP000037594"/>
    </source>
</evidence>
<dbReference type="AlphaFoldDB" id="A0A0J8X285"/>
<dbReference type="PANTHER" id="PTHR43355:SF2">
    <property type="entry name" value="FLAVIN REDUCTASE (NADPH)"/>
    <property type="match status" value="1"/>
</dbReference>
<dbReference type="Proteomes" id="UP000193811">
    <property type="component" value="Unassembled WGS sequence"/>
</dbReference>
<evidence type="ECO:0000313" key="4">
    <source>
        <dbReference type="EMBL" id="ORV24260.1"/>
    </source>
</evidence>
<dbReference type="InterPro" id="IPR036291">
    <property type="entry name" value="NAD(P)-bd_dom_sf"/>
</dbReference>
<dbReference type="SUPFAM" id="SSF51735">
    <property type="entry name" value="NAD(P)-binding Rossmann-fold domains"/>
    <property type="match status" value="1"/>
</dbReference>
<dbReference type="RefSeq" id="WP_019348146.1">
    <property type="nucleotide sequence ID" value="NZ_AGSZ01000667.1"/>
</dbReference>
<evidence type="ECO:0000259" key="1">
    <source>
        <dbReference type="Pfam" id="PF13460"/>
    </source>
</evidence>
<evidence type="ECO:0000313" key="6">
    <source>
        <dbReference type="Proteomes" id="UP000182227"/>
    </source>
</evidence>
<accession>A0A0J8X285</accession>
<name>A0A0J8X285_9MYCO</name>
<dbReference type="Pfam" id="PF13460">
    <property type="entry name" value="NAD_binding_10"/>
    <property type="match status" value="1"/>
</dbReference>
<proteinExistence type="predicted"/>
<evidence type="ECO:0000313" key="2">
    <source>
        <dbReference type="EMBL" id="CQD18798.1"/>
    </source>
</evidence>
<reference evidence="2 6" key="1">
    <citation type="submission" date="2015-03" db="EMBL/GenBank/DDBJ databases">
        <authorList>
            <person name="Murphy D."/>
        </authorList>
    </citation>
    <scope>NUCLEOTIDE SEQUENCE [LARGE SCALE GENOMIC DNA]</scope>
    <source>
        <strain evidence="2 6">D16</strain>
    </source>
</reference>
<dbReference type="GO" id="GO:0016646">
    <property type="term" value="F:oxidoreductase activity, acting on the CH-NH group of donors, NAD or NADP as acceptor"/>
    <property type="evidence" value="ECO:0007669"/>
    <property type="project" value="TreeGrafter"/>
</dbReference>
<gene>
    <name evidence="3" type="ORF">ACT17_05830</name>
    <name evidence="4" type="ORF">AWB98_22555</name>
    <name evidence="2" type="ORF">BN970_04190</name>
</gene>
<sequence length="237" mass="25461">MKVTLLGANGPTGRLLLTKLLSDGHDVTAMVRRCPDFPTHAPRLRVLHGDATTPADVSAALSGAEAVVSVLGTSFSRRPIHLYSSSAQAICLAMTAAGTGRLVTTSSAALSAWTDPNWTWAERVVGRPILGYLGRTLYADMARMEAIVGASGLDWTIMRPLGLATMDSPTSYRIAEDHIAGRQTARRDLAAAIADQLTRTDYHHKTVAVATVDKHQSLARTLWREGIKPNLPTAARR</sequence>
<dbReference type="EMBL" id="CTEF01000003">
    <property type="protein sequence ID" value="CQD18798.1"/>
    <property type="molecule type" value="Genomic_DNA"/>
</dbReference>
<dbReference type="PANTHER" id="PTHR43355">
    <property type="entry name" value="FLAVIN REDUCTASE (NADPH)"/>
    <property type="match status" value="1"/>
</dbReference>
<feature type="domain" description="NAD(P)-binding" evidence="1">
    <location>
        <begin position="7"/>
        <end position="198"/>
    </location>
</feature>
<evidence type="ECO:0000313" key="7">
    <source>
        <dbReference type="Proteomes" id="UP000193811"/>
    </source>
</evidence>
<dbReference type="EMBL" id="LQOP01000021">
    <property type="protein sequence ID" value="ORV24260.1"/>
    <property type="molecule type" value="Genomic_DNA"/>
</dbReference>
<dbReference type="InterPro" id="IPR016040">
    <property type="entry name" value="NAD(P)-bd_dom"/>
</dbReference>
<evidence type="ECO:0000313" key="3">
    <source>
        <dbReference type="EMBL" id="KMV19574.1"/>
    </source>
</evidence>
<dbReference type="Proteomes" id="UP000182227">
    <property type="component" value="Unassembled WGS sequence"/>
</dbReference>
<dbReference type="GeneID" id="44298263"/>
<protein>
    <submittedName>
        <fullName evidence="2">NAD-dependent epimerase/dehydratase</fullName>
    </submittedName>
</protein>
<dbReference type="Proteomes" id="UP000037594">
    <property type="component" value="Unassembled WGS sequence"/>
</dbReference>